<accession>A0A837DEF6</accession>
<evidence type="ECO:0000256" key="6">
    <source>
        <dbReference type="ARBA" id="ARBA00022967"/>
    </source>
</evidence>
<dbReference type="InterPro" id="IPR017871">
    <property type="entry name" value="ABC_transporter-like_CS"/>
</dbReference>
<evidence type="ECO:0000256" key="4">
    <source>
        <dbReference type="ARBA" id="ARBA00022741"/>
    </source>
</evidence>
<name>A0A837DEF6_9PSEU</name>
<dbReference type="EMBL" id="JRZE01000003">
    <property type="protein sequence ID" value="KHF44754.1"/>
    <property type="molecule type" value="Genomic_DNA"/>
</dbReference>
<keyword evidence="7" id="KW-0472">Membrane</keyword>
<evidence type="ECO:0000313" key="11">
    <source>
        <dbReference type="EMBL" id="KHF44754.1"/>
    </source>
</evidence>
<dbReference type="NCBIfam" id="TIGR01188">
    <property type="entry name" value="drrA"/>
    <property type="match status" value="1"/>
</dbReference>
<dbReference type="GO" id="GO:0046677">
    <property type="term" value="P:response to antibiotic"/>
    <property type="evidence" value="ECO:0007669"/>
    <property type="project" value="UniProtKB-KW"/>
</dbReference>
<gene>
    <name evidence="11" type="ORF">MINT15_16360</name>
</gene>
<comment type="similarity">
    <text evidence="9">Belongs to the ABC transporter superfamily. Drug exporter-1 (DrugE1) (TC 3.A.1.105) family.</text>
</comment>
<dbReference type="InterPro" id="IPR003439">
    <property type="entry name" value="ABC_transporter-like_ATP-bd"/>
</dbReference>
<organism evidence="11 12">
    <name type="scientific">Saccharomonospora viridis</name>
    <dbReference type="NCBI Taxonomy" id="1852"/>
    <lineage>
        <taxon>Bacteria</taxon>
        <taxon>Bacillati</taxon>
        <taxon>Actinomycetota</taxon>
        <taxon>Actinomycetes</taxon>
        <taxon>Pseudonocardiales</taxon>
        <taxon>Pseudonocardiaceae</taxon>
        <taxon>Saccharomonospora</taxon>
    </lineage>
</organism>
<dbReference type="PANTHER" id="PTHR42711">
    <property type="entry name" value="ABC TRANSPORTER ATP-BINDING PROTEIN"/>
    <property type="match status" value="1"/>
</dbReference>
<evidence type="ECO:0000256" key="9">
    <source>
        <dbReference type="ARBA" id="ARBA00049985"/>
    </source>
</evidence>
<dbReference type="Gene3D" id="3.40.50.300">
    <property type="entry name" value="P-loop containing nucleotide triphosphate hydrolases"/>
    <property type="match status" value="1"/>
</dbReference>
<dbReference type="InterPro" id="IPR050763">
    <property type="entry name" value="ABC_transporter_ATP-binding"/>
</dbReference>
<dbReference type="InterPro" id="IPR027417">
    <property type="entry name" value="P-loop_NTPase"/>
</dbReference>
<dbReference type="GO" id="GO:1900753">
    <property type="term" value="P:doxorubicin transport"/>
    <property type="evidence" value="ECO:0007669"/>
    <property type="project" value="InterPro"/>
</dbReference>
<keyword evidence="6" id="KW-1278">Translocase</keyword>
<dbReference type="PROSITE" id="PS00211">
    <property type="entry name" value="ABC_TRANSPORTER_1"/>
    <property type="match status" value="1"/>
</dbReference>
<evidence type="ECO:0000313" key="12">
    <source>
        <dbReference type="Proteomes" id="UP000030848"/>
    </source>
</evidence>
<keyword evidence="3" id="KW-1003">Cell membrane</keyword>
<dbReference type="GO" id="GO:0005886">
    <property type="term" value="C:plasma membrane"/>
    <property type="evidence" value="ECO:0007669"/>
    <property type="project" value="UniProtKB-SubCell"/>
</dbReference>
<reference evidence="11 12" key="1">
    <citation type="submission" date="2014-10" db="EMBL/GenBank/DDBJ databases">
        <title>Genome sequence of Micropolyspora internatus JCM3315.</title>
        <authorList>
            <person name="Shin S.-K."/>
            <person name="Yi H."/>
        </authorList>
    </citation>
    <scope>NUCLEOTIDE SEQUENCE [LARGE SCALE GENOMIC DNA]</scope>
    <source>
        <strain evidence="11 12">JCM 3315</strain>
    </source>
</reference>
<dbReference type="Proteomes" id="UP000030848">
    <property type="component" value="Unassembled WGS sequence"/>
</dbReference>
<keyword evidence="2" id="KW-0813">Transport</keyword>
<comment type="subcellular location">
    <subcellularLocation>
        <location evidence="1">Cell membrane</location>
        <topology evidence="1">Peripheral membrane protein</topology>
        <orientation evidence="1">Cytoplasmic side</orientation>
    </subcellularLocation>
</comment>
<dbReference type="Pfam" id="PF00005">
    <property type="entry name" value="ABC_tran"/>
    <property type="match status" value="1"/>
</dbReference>
<evidence type="ECO:0000256" key="1">
    <source>
        <dbReference type="ARBA" id="ARBA00004413"/>
    </source>
</evidence>
<dbReference type="FunFam" id="3.40.50.300:FF:000589">
    <property type="entry name" value="ABC transporter, ATP-binding subunit"/>
    <property type="match status" value="1"/>
</dbReference>
<dbReference type="InterPro" id="IPR003593">
    <property type="entry name" value="AAA+_ATPase"/>
</dbReference>
<dbReference type="GO" id="GO:0016887">
    <property type="term" value="F:ATP hydrolysis activity"/>
    <property type="evidence" value="ECO:0007669"/>
    <property type="project" value="InterPro"/>
</dbReference>
<dbReference type="AlphaFoldDB" id="A0A837DEF6"/>
<dbReference type="SUPFAM" id="SSF52540">
    <property type="entry name" value="P-loop containing nucleoside triphosphate hydrolases"/>
    <property type="match status" value="1"/>
</dbReference>
<evidence type="ECO:0000256" key="8">
    <source>
        <dbReference type="ARBA" id="ARBA00023251"/>
    </source>
</evidence>
<dbReference type="SMART" id="SM00382">
    <property type="entry name" value="AAA"/>
    <property type="match status" value="1"/>
</dbReference>
<keyword evidence="8" id="KW-0046">Antibiotic resistance</keyword>
<keyword evidence="5" id="KW-0067">ATP-binding</keyword>
<keyword evidence="4" id="KW-0547">Nucleotide-binding</keyword>
<proteinExistence type="inferred from homology"/>
<dbReference type="GO" id="GO:0043215">
    <property type="term" value="P:daunorubicin transport"/>
    <property type="evidence" value="ECO:0007669"/>
    <property type="project" value="InterPro"/>
</dbReference>
<dbReference type="InterPro" id="IPR005894">
    <property type="entry name" value="DrrA"/>
</dbReference>
<dbReference type="PANTHER" id="PTHR42711:SF19">
    <property type="entry name" value="DOXORUBICIN RESISTANCE ATP-BINDING PROTEIN DRRA"/>
    <property type="match status" value="1"/>
</dbReference>
<evidence type="ECO:0000256" key="3">
    <source>
        <dbReference type="ARBA" id="ARBA00022475"/>
    </source>
</evidence>
<evidence type="ECO:0000256" key="2">
    <source>
        <dbReference type="ARBA" id="ARBA00022448"/>
    </source>
</evidence>
<evidence type="ECO:0000256" key="5">
    <source>
        <dbReference type="ARBA" id="ARBA00022840"/>
    </source>
</evidence>
<feature type="domain" description="ABC transporter" evidence="10">
    <location>
        <begin position="8"/>
        <end position="238"/>
    </location>
</feature>
<evidence type="ECO:0000256" key="7">
    <source>
        <dbReference type="ARBA" id="ARBA00023136"/>
    </source>
</evidence>
<evidence type="ECO:0000259" key="10">
    <source>
        <dbReference type="PROSITE" id="PS50893"/>
    </source>
</evidence>
<comment type="caution">
    <text evidence="11">The sequence shown here is derived from an EMBL/GenBank/DDBJ whole genome shotgun (WGS) entry which is preliminary data.</text>
</comment>
<dbReference type="GO" id="GO:0005524">
    <property type="term" value="F:ATP binding"/>
    <property type="evidence" value="ECO:0007669"/>
    <property type="project" value="UniProtKB-KW"/>
</dbReference>
<sequence length="311" mass="33793">MVMPPPAIEARGIHKTFGKRPVLTGLDLDVPAGTLLALLGPNGSGKTTTVRILTTLLRPDSGTVRVGGHDAFTEPAAVRRAIGLTAQQASVDELLTGRENLELFAGLNHLGRRESRRRAAELLERFRLTDAADRRAGDYSGGMRRRLDLAVSMVAEPRILFLDEPTTGLDPRSRADLWGVIRELVDTGTTVLLTTQYLEEADRLADRVAIIGGGRVVEEDTPEGLKHRIGTERLRVTFARPLETSTAVALHPGAHPDPENSGVVVPLRGPDHLRQVLNDFHRADLSVTSVSLSAPTLDDVFFHLTDEEVAV</sequence>
<protein>
    <submittedName>
        <fullName evidence="11">ABC transporter</fullName>
    </submittedName>
</protein>
<dbReference type="PROSITE" id="PS50893">
    <property type="entry name" value="ABC_TRANSPORTER_2"/>
    <property type="match status" value="1"/>
</dbReference>